<keyword evidence="1" id="KW-0732">Signal</keyword>
<name>A0AAD4Z6Q2_PRUDU</name>
<feature type="chain" id="PRO_5042227086" description="Secreted protein" evidence="1">
    <location>
        <begin position="27"/>
        <end position="91"/>
    </location>
</feature>
<comment type="caution">
    <text evidence="2">The sequence shown here is derived from an EMBL/GenBank/DDBJ whole genome shotgun (WGS) entry which is preliminary data.</text>
</comment>
<evidence type="ECO:0000256" key="1">
    <source>
        <dbReference type="SAM" id="SignalP"/>
    </source>
</evidence>
<dbReference type="EMBL" id="JAJFAZ020000004">
    <property type="protein sequence ID" value="KAI5335632.1"/>
    <property type="molecule type" value="Genomic_DNA"/>
</dbReference>
<gene>
    <name evidence="2" type="ORF">L3X38_025765</name>
</gene>
<organism evidence="2 3">
    <name type="scientific">Prunus dulcis</name>
    <name type="common">Almond</name>
    <name type="synonym">Amygdalus dulcis</name>
    <dbReference type="NCBI Taxonomy" id="3755"/>
    <lineage>
        <taxon>Eukaryota</taxon>
        <taxon>Viridiplantae</taxon>
        <taxon>Streptophyta</taxon>
        <taxon>Embryophyta</taxon>
        <taxon>Tracheophyta</taxon>
        <taxon>Spermatophyta</taxon>
        <taxon>Magnoliopsida</taxon>
        <taxon>eudicotyledons</taxon>
        <taxon>Gunneridae</taxon>
        <taxon>Pentapetalae</taxon>
        <taxon>rosids</taxon>
        <taxon>fabids</taxon>
        <taxon>Rosales</taxon>
        <taxon>Rosaceae</taxon>
        <taxon>Amygdaloideae</taxon>
        <taxon>Amygdaleae</taxon>
        <taxon>Prunus</taxon>
    </lineage>
</organism>
<accession>A0AAD4Z6Q2</accession>
<reference evidence="2 3" key="1">
    <citation type="journal article" date="2022" name="G3 (Bethesda)">
        <title>Whole-genome sequence and methylome profiling of the almond [Prunus dulcis (Mill.) D.A. Webb] cultivar 'Nonpareil'.</title>
        <authorList>
            <person name="D'Amico-Willman K.M."/>
            <person name="Ouma W.Z."/>
            <person name="Meulia T."/>
            <person name="Sideli G.M."/>
            <person name="Gradziel T.M."/>
            <person name="Fresnedo-Ramirez J."/>
        </authorList>
    </citation>
    <scope>NUCLEOTIDE SEQUENCE [LARGE SCALE GENOMIC DNA]</scope>
    <source>
        <strain evidence="2">Clone GOH B32 T37-40</strain>
    </source>
</reference>
<evidence type="ECO:0008006" key="4">
    <source>
        <dbReference type="Google" id="ProtNLM"/>
    </source>
</evidence>
<evidence type="ECO:0000313" key="3">
    <source>
        <dbReference type="Proteomes" id="UP001054821"/>
    </source>
</evidence>
<dbReference type="AlphaFoldDB" id="A0AAD4Z6Q2"/>
<protein>
    <recommendedName>
        <fullName evidence="4">Secreted protein</fullName>
    </recommendedName>
</protein>
<keyword evidence="3" id="KW-1185">Reference proteome</keyword>
<evidence type="ECO:0000313" key="2">
    <source>
        <dbReference type="EMBL" id="KAI5335632.1"/>
    </source>
</evidence>
<proteinExistence type="predicted"/>
<feature type="signal peptide" evidence="1">
    <location>
        <begin position="1"/>
        <end position="26"/>
    </location>
</feature>
<sequence length="91" mass="10048">MDRCLRTSSLFTVLLVHLTLPHEFQGHSDRECQDLRLGRLGVLRPARICGSADFVSPRPARIADQADYGPRYPARAARVDFVSSRPASGLG</sequence>
<dbReference type="Proteomes" id="UP001054821">
    <property type="component" value="Chromosome 4"/>
</dbReference>